<feature type="non-terminal residue" evidence="3">
    <location>
        <position position="247"/>
    </location>
</feature>
<protein>
    <recommendedName>
        <fullName evidence="2">Peptidase A2 domain-containing protein</fullName>
    </recommendedName>
</protein>
<dbReference type="GO" id="GO:0006508">
    <property type="term" value="P:proteolysis"/>
    <property type="evidence" value="ECO:0007669"/>
    <property type="project" value="InterPro"/>
</dbReference>
<dbReference type="GO" id="GO:0004190">
    <property type="term" value="F:aspartic-type endopeptidase activity"/>
    <property type="evidence" value="ECO:0007669"/>
    <property type="project" value="InterPro"/>
</dbReference>
<evidence type="ECO:0000313" key="4">
    <source>
        <dbReference type="Proteomes" id="UP000663836"/>
    </source>
</evidence>
<evidence type="ECO:0000259" key="2">
    <source>
        <dbReference type="PROSITE" id="PS50175"/>
    </source>
</evidence>
<dbReference type="Proteomes" id="UP000663836">
    <property type="component" value="Unassembled WGS sequence"/>
</dbReference>
<dbReference type="InterPro" id="IPR001995">
    <property type="entry name" value="Peptidase_A2_cat"/>
</dbReference>
<feature type="domain" description="Peptidase A2" evidence="2">
    <location>
        <begin position="70"/>
        <end position="151"/>
    </location>
</feature>
<dbReference type="AlphaFoldDB" id="A0A820GYL9"/>
<name>A0A820GYL9_9BILA</name>
<organism evidence="3 4">
    <name type="scientific">Rotaria sordida</name>
    <dbReference type="NCBI Taxonomy" id="392033"/>
    <lineage>
        <taxon>Eukaryota</taxon>
        <taxon>Metazoa</taxon>
        <taxon>Spiralia</taxon>
        <taxon>Gnathifera</taxon>
        <taxon>Rotifera</taxon>
        <taxon>Eurotatoria</taxon>
        <taxon>Bdelloidea</taxon>
        <taxon>Philodinida</taxon>
        <taxon>Philodinidae</taxon>
        <taxon>Rotaria</taxon>
    </lineage>
</organism>
<evidence type="ECO:0000256" key="1">
    <source>
        <dbReference type="ARBA" id="ARBA00022801"/>
    </source>
</evidence>
<dbReference type="PROSITE" id="PS50175">
    <property type="entry name" value="ASP_PROT_RETROV"/>
    <property type="match status" value="1"/>
</dbReference>
<gene>
    <name evidence="3" type="ORF">JBS370_LOCUS39880</name>
</gene>
<evidence type="ECO:0000313" key="3">
    <source>
        <dbReference type="EMBL" id="CAF4284930.1"/>
    </source>
</evidence>
<reference evidence="3" key="1">
    <citation type="submission" date="2021-02" db="EMBL/GenBank/DDBJ databases">
        <authorList>
            <person name="Nowell W R."/>
        </authorList>
    </citation>
    <scope>NUCLEOTIDE SEQUENCE</scope>
</reference>
<accession>A0A820GYL9</accession>
<dbReference type="InterPro" id="IPR021109">
    <property type="entry name" value="Peptidase_aspartic_dom_sf"/>
</dbReference>
<proteinExistence type="predicted"/>
<sequence length="247" mass="26271">TPTIISSPATSASTLPAISSSSQFIVSTCINTDSLAANCAGASLYTTNTTLTSSPASYLTAEAKINDIPGVVLLDTGSGLTIINSRHWSLIVDQSIPPTPYDGADIHGPEGSSIRPIGWVEVKINIAGVIIQHKAVLAANFDHLILLGNDVMKTIGLVLDIQANKMWLRSQPDITYSISSDLTNMGRIDIPLLSTQLRTIPPFHIAFIQVNTPSSISSEAWQASVTGVRRHVVAANSLVRIKNQCCL</sequence>
<dbReference type="SUPFAM" id="SSF50630">
    <property type="entry name" value="Acid proteases"/>
    <property type="match status" value="1"/>
</dbReference>
<feature type="non-terminal residue" evidence="3">
    <location>
        <position position="1"/>
    </location>
</feature>
<comment type="caution">
    <text evidence="3">The sequence shown here is derived from an EMBL/GenBank/DDBJ whole genome shotgun (WGS) entry which is preliminary data.</text>
</comment>
<keyword evidence="1" id="KW-0378">Hydrolase</keyword>
<dbReference type="EMBL" id="CAJOBD010031165">
    <property type="protein sequence ID" value="CAF4284930.1"/>
    <property type="molecule type" value="Genomic_DNA"/>
</dbReference>
<dbReference type="Gene3D" id="2.40.70.10">
    <property type="entry name" value="Acid Proteases"/>
    <property type="match status" value="1"/>
</dbReference>